<dbReference type="InterPro" id="IPR001296">
    <property type="entry name" value="Glyco_trans_1"/>
</dbReference>
<evidence type="ECO:0000259" key="1">
    <source>
        <dbReference type="Pfam" id="PF00534"/>
    </source>
</evidence>
<name>A0A6T9Y3U0_ALTMA</name>
<sequence length="390" mass="44395">MNYSSMKKIGFPISGRKGERGNWEEARPGGADLSALDLAVKMSQMGFQIVVIIDNDGPTVDYITRLGLDYVVIELPTIDKRAPFDDSVIEEILYHSTDVERHLIRESIGTIHTNDAGMHRIWGALKQKLGFIHVWHERGLFQHPAKAEEFLLAAEMVLTITMFVRDRAPESIREKVIVVDDPITIDGVYDRKQDSYWLKKEFDIPLDAKVFTMIANGNKRKRWDMFFEAAAKSIKSDKRHYFICLGLTVRSEINDLKRKYLPSEVSKNFIIAGYRYDALRIVSGTDVLVSTAKNEPLGRTIVEAGMLGTPMIISSEGGHKELLQQLSPFCLVENVNAKKFKDEFDNVDELSQRYVGVRDDVANNMSWRFAPERHVKSVANLYMSVLNFTV</sequence>
<proteinExistence type="predicted"/>
<keyword evidence="2" id="KW-0808">Transferase</keyword>
<dbReference type="Pfam" id="PF00534">
    <property type="entry name" value="Glycos_transf_1"/>
    <property type="match status" value="1"/>
</dbReference>
<dbReference type="EMBL" id="LR812090">
    <property type="protein sequence ID" value="CAB9495504.1"/>
    <property type="molecule type" value="Genomic_DNA"/>
</dbReference>
<accession>A0A6T9Y3U0</accession>
<feature type="domain" description="Glycosyl transferase family 1" evidence="1">
    <location>
        <begin position="199"/>
        <end position="347"/>
    </location>
</feature>
<gene>
    <name evidence="2" type="ORF">ALFOR1_60032</name>
</gene>
<evidence type="ECO:0000313" key="2">
    <source>
        <dbReference type="EMBL" id="CAB9495504.1"/>
    </source>
</evidence>
<protein>
    <submittedName>
        <fullName evidence="2">Glycosyltransferase, family GT4</fullName>
        <ecNumber evidence="2">2.4.-.-</ecNumber>
    </submittedName>
</protein>
<dbReference type="Proteomes" id="UP000509458">
    <property type="component" value="Chromosome"/>
</dbReference>
<reference evidence="2 3" key="1">
    <citation type="submission" date="2020-06" db="EMBL/GenBank/DDBJ databases">
        <authorList>
            <person name="Duchaud E."/>
        </authorList>
    </citation>
    <scope>NUCLEOTIDE SEQUENCE [LARGE SCALE GENOMIC DNA]</scope>
    <source>
        <strain evidence="2">Alteromonas fortis</strain>
    </source>
</reference>
<dbReference type="SUPFAM" id="SSF53756">
    <property type="entry name" value="UDP-Glycosyltransferase/glycogen phosphorylase"/>
    <property type="match status" value="1"/>
</dbReference>
<evidence type="ECO:0000313" key="3">
    <source>
        <dbReference type="Proteomes" id="UP000509458"/>
    </source>
</evidence>
<dbReference type="AlphaFoldDB" id="A0A6T9Y3U0"/>
<dbReference type="Gene3D" id="3.40.50.2000">
    <property type="entry name" value="Glycogen Phosphorylase B"/>
    <property type="match status" value="2"/>
</dbReference>
<organism evidence="2 3">
    <name type="scientific">Alteromonas macleodii</name>
    <name type="common">Pseudoalteromonas macleodii</name>
    <dbReference type="NCBI Taxonomy" id="28108"/>
    <lineage>
        <taxon>Bacteria</taxon>
        <taxon>Pseudomonadati</taxon>
        <taxon>Pseudomonadota</taxon>
        <taxon>Gammaproteobacteria</taxon>
        <taxon>Alteromonadales</taxon>
        <taxon>Alteromonadaceae</taxon>
        <taxon>Alteromonas/Salinimonas group</taxon>
        <taxon>Alteromonas</taxon>
    </lineage>
</organism>
<keyword evidence="2" id="KW-0328">Glycosyltransferase</keyword>
<dbReference type="GO" id="GO:0016757">
    <property type="term" value="F:glycosyltransferase activity"/>
    <property type="evidence" value="ECO:0007669"/>
    <property type="project" value="UniProtKB-KW"/>
</dbReference>
<dbReference type="EC" id="2.4.-.-" evidence="2"/>